<sequence length="89" mass="10199">LVRIRAQLLWAWARLDEAEASARSGIEVLSSYQPQQQLQCLAMLIQCSLARGDLDNARSQLNRLENLLGNGKYHSDWISNANKVRVIYW</sequence>
<evidence type="ECO:0000259" key="1">
    <source>
        <dbReference type="Pfam" id="PF17874"/>
    </source>
</evidence>
<evidence type="ECO:0000313" key="3">
    <source>
        <dbReference type="Proteomes" id="UP001230300"/>
    </source>
</evidence>
<name>A0AAW6XM21_9LACO</name>
<dbReference type="Proteomes" id="UP001230300">
    <property type="component" value="Unassembled WGS sequence"/>
</dbReference>
<protein>
    <recommendedName>
        <fullName evidence="1">MalT-like TPR region domain-containing protein</fullName>
    </recommendedName>
</protein>
<feature type="domain" description="MalT-like TPR region" evidence="1">
    <location>
        <begin position="2"/>
        <end position="89"/>
    </location>
</feature>
<dbReference type="AlphaFoldDB" id="A0AAW6XM21"/>
<dbReference type="Pfam" id="PF17874">
    <property type="entry name" value="TPR_MalT"/>
    <property type="match status" value="1"/>
</dbReference>
<dbReference type="Gene3D" id="1.25.40.10">
    <property type="entry name" value="Tetratricopeptide repeat domain"/>
    <property type="match status" value="1"/>
</dbReference>
<proteinExistence type="predicted"/>
<feature type="non-terminal residue" evidence="2">
    <location>
        <position position="1"/>
    </location>
</feature>
<gene>
    <name evidence="2" type="ORF">QP235_11660</name>
</gene>
<organism evidence="2 3">
    <name type="scientific">Lactobacillus crispatus</name>
    <dbReference type="NCBI Taxonomy" id="47770"/>
    <lineage>
        <taxon>Bacteria</taxon>
        <taxon>Bacillati</taxon>
        <taxon>Bacillota</taxon>
        <taxon>Bacilli</taxon>
        <taxon>Lactobacillales</taxon>
        <taxon>Lactobacillaceae</taxon>
        <taxon>Lactobacillus</taxon>
    </lineage>
</organism>
<dbReference type="InterPro" id="IPR041617">
    <property type="entry name" value="TPR_MalT"/>
</dbReference>
<feature type="non-terminal residue" evidence="2">
    <location>
        <position position="89"/>
    </location>
</feature>
<reference evidence="2" key="1">
    <citation type="submission" date="2023-05" db="EMBL/GenBank/DDBJ databases">
        <title>Cataloging the Phylogenetic Diversity of Human Bladder Bacteria.</title>
        <authorList>
            <person name="Du J."/>
        </authorList>
    </citation>
    <scope>NUCLEOTIDE SEQUENCE</scope>
    <source>
        <strain evidence="2">UMB9226</strain>
    </source>
</reference>
<dbReference type="InterPro" id="IPR011990">
    <property type="entry name" value="TPR-like_helical_dom_sf"/>
</dbReference>
<accession>A0AAW6XM21</accession>
<evidence type="ECO:0000313" key="2">
    <source>
        <dbReference type="EMBL" id="MDK6503798.1"/>
    </source>
</evidence>
<comment type="caution">
    <text evidence="2">The sequence shown here is derived from an EMBL/GenBank/DDBJ whole genome shotgun (WGS) entry which is preliminary data.</text>
</comment>
<dbReference type="EMBL" id="JASOGN010000318">
    <property type="protein sequence ID" value="MDK6503798.1"/>
    <property type="molecule type" value="Genomic_DNA"/>
</dbReference>
<dbReference type="SUPFAM" id="SSF48452">
    <property type="entry name" value="TPR-like"/>
    <property type="match status" value="1"/>
</dbReference>